<comment type="caution">
    <text evidence="1">The sequence shown here is derived from an EMBL/GenBank/DDBJ whole genome shotgun (WGS) entry which is preliminary data.</text>
</comment>
<proteinExistence type="predicted"/>
<dbReference type="Proteomes" id="UP001165064">
    <property type="component" value="Unassembled WGS sequence"/>
</dbReference>
<name>A0ACB5TIZ1_AMBMO</name>
<protein>
    <submittedName>
        <fullName evidence="1">Unnamed protein product</fullName>
    </submittedName>
</protein>
<reference evidence="1" key="1">
    <citation type="submission" date="2023-04" db="EMBL/GenBank/DDBJ databases">
        <title>Ambrosiozyma monospora NBRC 10751.</title>
        <authorList>
            <person name="Ichikawa N."/>
            <person name="Sato H."/>
            <person name="Tonouchi N."/>
        </authorList>
    </citation>
    <scope>NUCLEOTIDE SEQUENCE</scope>
    <source>
        <strain evidence="1">NBRC 10751</strain>
    </source>
</reference>
<sequence length="195" mass="22079">MGNFKVSKCFRCTNKFKLSISMVKLPSSLSSASSSHKITTASKLKNYTFEFVSDTSLIGPVRNQENNESSYHSSTQVVESYFRGHTSKMTSDDQFKGELWHRSGGHPSQDSNVCIPQPFCYTKLTPSGKNTTKLYLPSEPPPNITTPIVEEPPEIFVTQFNQKTEHFLFYRYHDCISFSDGGWEDEFVQVLCDSS</sequence>
<evidence type="ECO:0000313" key="1">
    <source>
        <dbReference type="EMBL" id="GME89254.1"/>
    </source>
</evidence>
<accession>A0ACB5TIZ1</accession>
<dbReference type="EMBL" id="BSXS01007548">
    <property type="protein sequence ID" value="GME89254.1"/>
    <property type="molecule type" value="Genomic_DNA"/>
</dbReference>
<gene>
    <name evidence="1" type="ORF">Amon02_000846900</name>
</gene>
<evidence type="ECO:0000313" key="2">
    <source>
        <dbReference type="Proteomes" id="UP001165064"/>
    </source>
</evidence>
<organism evidence="1 2">
    <name type="scientific">Ambrosiozyma monospora</name>
    <name type="common">Yeast</name>
    <name type="synonym">Endomycopsis monosporus</name>
    <dbReference type="NCBI Taxonomy" id="43982"/>
    <lineage>
        <taxon>Eukaryota</taxon>
        <taxon>Fungi</taxon>
        <taxon>Dikarya</taxon>
        <taxon>Ascomycota</taxon>
        <taxon>Saccharomycotina</taxon>
        <taxon>Pichiomycetes</taxon>
        <taxon>Pichiales</taxon>
        <taxon>Pichiaceae</taxon>
        <taxon>Ambrosiozyma</taxon>
    </lineage>
</organism>
<keyword evidence="2" id="KW-1185">Reference proteome</keyword>